<reference evidence="3" key="1">
    <citation type="submission" date="2021-05" db="EMBL/GenBank/DDBJ databases">
        <title>Comparative genomics of three Colletotrichum scovillei strains and genetic complementation revealed genes involved fungal growth and virulence on chili pepper.</title>
        <authorList>
            <person name="Hsieh D.-K."/>
            <person name="Chuang S.-C."/>
            <person name="Chen C.-Y."/>
            <person name="Chao Y.-T."/>
            <person name="Lu M.-Y.J."/>
            <person name="Lee M.-H."/>
            <person name="Shih M.-C."/>
        </authorList>
    </citation>
    <scope>NUCLEOTIDE SEQUENCE</scope>
    <source>
        <strain evidence="3">Coll-153</strain>
    </source>
</reference>
<dbReference type="AlphaFoldDB" id="A0A9P7R305"/>
<dbReference type="EMBL" id="JAESDN010000006">
    <property type="protein sequence ID" value="KAG7048555.1"/>
    <property type="molecule type" value="Genomic_DNA"/>
</dbReference>
<sequence>MSVLALGLLFIKTINVVLVDDDVDAETQQRVHRGNLQKVGADGAVDEEERHARENTDSPAPDGDVPLPARHAVVSPHLPVRPRSPERHLVAHAVEVVCETVHEEVPRVERAAHGVAAVAGRDVGCHADAHPHLVILVSVPILPNLLRVPKRADHGGRLPPHLGLALLRVVHVVRELVNDEEVEHDERGEEDVARGLVGVDYACYLGEVAGDDLGDEEFVDALVDGVWLGVAVAVASQPAFGFGLDVLGVWVVVWGIRGRPAWVLAPVC</sequence>
<feature type="region of interest" description="Disordered" evidence="1">
    <location>
        <begin position="30"/>
        <end position="69"/>
    </location>
</feature>
<feature type="signal peptide" evidence="2">
    <location>
        <begin position="1"/>
        <end position="19"/>
    </location>
</feature>
<comment type="caution">
    <text evidence="3">The sequence shown here is derived from an EMBL/GenBank/DDBJ whole genome shotgun (WGS) entry which is preliminary data.</text>
</comment>
<evidence type="ECO:0000313" key="3">
    <source>
        <dbReference type="EMBL" id="KAG7048555.1"/>
    </source>
</evidence>
<evidence type="ECO:0000256" key="2">
    <source>
        <dbReference type="SAM" id="SignalP"/>
    </source>
</evidence>
<evidence type="ECO:0000256" key="1">
    <source>
        <dbReference type="SAM" id="MobiDB-lite"/>
    </source>
</evidence>
<keyword evidence="2" id="KW-0732">Signal</keyword>
<feature type="chain" id="PRO_5040490107" evidence="2">
    <location>
        <begin position="20"/>
        <end position="268"/>
    </location>
</feature>
<evidence type="ECO:0000313" key="4">
    <source>
        <dbReference type="Proteomes" id="UP000699042"/>
    </source>
</evidence>
<gene>
    <name evidence="3" type="ORF">JMJ77_014192</name>
</gene>
<proteinExistence type="predicted"/>
<protein>
    <submittedName>
        <fullName evidence="3">Terpenoid synthase</fullName>
    </submittedName>
</protein>
<dbReference type="Proteomes" id="UP000699042">
    <property type="component" value="Unassembled WGS sequence"/>
</dbReference>
<organism evidence="3 4">
    <name type="scientific">Colletotrichum scovillei</name>
    <dbReference type="NCBI Taxonomy" id="1209932"/>
    <lineage>
        <taxon>Eukaryota</taxon>
        <taxon>Fungi</taxon>
        <taxon>Dikarya</taxon>
        <taxon>Ascomycota</taxon>
        <taxon>Pezizomycotina</taxon>
        <taxon>Sordariomycetes</taxon>
        <taxon>Hypocreomycetidae</taxon>
        <taxon>Glomerellales</taxon>
        <taxon>Glomerellaceae</taxon>
        <taxon>Colletotrichum</taxon>
        <taxon>Colletotrichum acutatum species complex</taxon>
    </lineage>
</organism>
<accession>A0A9P7R305</accession>
<name>A0A9P7R305_9PEZI</name>
<keyword evidence="4" id="KW-1185">Reference proteome</keyword>